<feature type="compositionally biased region" description="Polar residues" evidence="1">
    <location>
        <begin position="623"/>
        <end position="635"/>
    </location>
</feature>
<feature type="region of interest" description="Disordered" evidence="1">
    <location>
        <begin position="538"/>
        <end position="607"/>
    </location>
</feature>
<dbReference type="InterPro" id="IPR013320">
    <property type="entry name" value="ConA-like_dom_sf"/>
</dbReference>
<keyword evidence="2" id="KW-0472">Membrane</keyword>
<feature type="compositionally biased region" description="Low complexity" evidence="1">
    <location>
        <begin position="798"/>
        <end position="815"/>
    </location>
</feature>
<feature type="transmembrane region" description="Helical" evidence="2">
    <location>
        <begin position="938"/>
        <end position="961"/>
    </location>
</feature>
<dbReference type="PANTHER" id="PTHR10963">
    <property type="entry name" value="GLYCOSYL HYDROLASE-RELATED"/>
    <property type="match status" value="1"/>
</dbReference>
<dbReference type="PANTHER" id="PTHR10963:SF24">
    <property type="entry name" value="GLYCOSIDASE C21B10.07-RELATED"/>
    <property type="match status" value="1"/>
</dbReference>
<sequence>MPSLSALLGVGAATLFSVASATKYTPADTYSGSSFFDNFNFVTEEKTNGFVKYVTRDRAEKQGYISYDGGDAVFGVDYKSKLNSANGGDIGRESVRLEGIKEYNKGLFVLDVKHMPGGICGTWPAFWSLGREPWPVKGEIDIIEGVNQNTNNNFVLHTDTQCKVNGMGQTGTQALYDCALDSPSKSTGCGVTDTRGSSFGKGFNAVDGGYYVTEWQAEGIKIWFFPRGSQPHSLLSDEPDTTTFGEPAASFQGDKGDCDIEKRFLDQRFIFSNTFCGDWGGNVYAQSGCPMYQGLDGMGSCKKYVAENPEVFKDAYWRVGSFKTYNKRAITSSSSIAPSSTPHASSSSVLVSSSSSHVSSSSVVVSSSSVHVSSSSVAHSSSALSSSVAPSSSATPTPHASSSVYPSSSAVASSSYPTDVSSSAISSSVVYSSTVPVSASSTPYGTATSSSVAHDYSSGISSSASETPYVSSSISASETPYSPSVSSTMSSASTPETPYASDSSSIYPSASSSYAISSDVSSLYPYSSSSIVYSSETPYPSGSSSSAYPDVSSYPVESKSSSSTPVYSTSAPVYSVYPEGDGYEYGDKSSKTPDASSKSSGYPPVSSKVPDYGNSYAAASSKGSEYNVHPTASSESSQYGSYPAASSSAPAYGHNHPKPSVKSTLAYSDYPGLPSFTPLSSTYPAVSSKPSYGDDKKSSDSYQTTTAYETTYVDVCATGYTTITTKVTAIHTSAPYPTTNAHYAPPGFEVTTKYCAQGCGEGPKTVTVTVPCTKCQVTSVPNKPATSAPGVPSKPTGTPYTPSQPSKPSTPQESMTKITATKIITLTKVPVPESQYYATQPSIASPSASTIQYPDSDSGKNKLAAPSSAVYTGGNKPIYPTGSAPAPKPVVPTGSVGGGKPVYPTVIGGSGSNVTISYGTATSKLGNPSQTGYKVPEFTGAASAVQVGGVVAGAVAVFAAMMM</sequence>
<keyword evidence="6" id="KW-1185">Reference proteome</keyword>
<keyword evidence="2" id="KW-0812">Transmembrane</keyword>
<name>A0A9W9BVI4_9PLEO</name>
<dbReference type="OrthoDB" id="192832at2759"/>
<evidence type="ECO:0000256" key="1">
    <source>
        <dbReference type="SAM" id="MobiDB-lite"/>
    </source>
</evidence>
<feature type="compositionally biased region" description="Low complexity" evidence="1">
    <location>
        <begin position="592"/>
        <end position="607"/>
    </location>
</feature>
<evidence type="ECO:0000313" key="5">
    <source>
        <dbReference type="EMBL" id="KAJ4330051.1"/>
    </source>
</evidence>
<feature type="compositionally biased region" description="Low complexity" evidence="1">
    <location>
        <begin position="538"/>
        <end position="570"/>
    </location>
</feature>
<feature type="chain" id="PRO_5040966658" description="GH16 domain-containing protein" evidence="3">
    <location>
        <begin position="22"/>
        <end position="963"/>
    </location>
</feature>
<protein>
    <recommendedName>
        <fullName evidence="4">GH16 domain-containing protein</fullName>
    </recommendedName>
</protein>
<dbReference type="GO" id="GO:0009251">
    <property type="term" value="P:glucan catabolic process"/>
    <property type="evidence" value="ECO:0007669"/>
    <property type="project" value="TreeGrafter"/>
</dbReference>
<feature type="compositionally biased region" description="Low complexity" evidence="1">
    <location>
        <begin position="636"/>
        <end position="653"/>
    </location>
</feature>
<proteinExistence type="predicted"/>
<feature type="compositionally biased region" description="Polar residues" evidence="1">
    <location>
        <begin position="842"/>
        <end position="855"/>
    </location>
</feature>
<gene>
    <name evidence="5" type="ORF">N0V87_010345</name>
</gene>
<feature type="compositionally biased region" description="Low complexity" evidence="1">
    <location>
        <begin position="479"/>
        <end position="505"/>
    </location>
</feature>
<dbReference type="AlphaFoldDB" id="A0A9W9BVI4"/>
<feature type="signal peptide" evidence="3">
    <location>
        <begin position="1"/>
        <end position="21"/>
    </location>
</feature>
<organism evidence="5 6">
    <name type="scientific">Didymella glomerata</name>
    <dbReference type="NCBI Taxonomy" id="749621"/>
    <lineage>
        <taxon>Eukaryota</taxon>
        <taxon>Fungi</taxon>
        <taxon>Dikarya</taxon>
        <taxon>Ascomycota</taxon>
        <taxon>Pezizomycotina</taxon>
        <taxon>Dothideomycetes</taxon>
        <taxon>Pleosporomycetidae</taxon>
        <taxon>Pleosporales</taxon>
        <taxon>Pleosporineae</taxon>
        <taxon>Didymellaceae</taxon>
        <taxon>Didymella</taxon>
    </lineage>
</organism>
<feature type="region of interest" description="Disordered" evidence="1">
    <location>
        <begin position="779"/>
        <end position="815"/>
    </location>
</feature>
<dbReference type="SUPFAM" id="SSF49899">
    <property type="entry name" value="Concanavalin A-like lectins/glucanases"/>
    <property type="match status" value="1"/>
</dbReference>
<dbReference type="EMBL" id="JAPEUV010000233">
    <property type="protein sequence ID" value="KAJ4330051.1"/>
    <property type="molecule type" value="Genomic_DNA"/>
</dbReference>
<feature type="domain" description="GH16" evidence="4">
    <location>
        <begin position="18"/>
        <end position="288"/>
    </location>
</feature>
<accession>A0A9W9BVI4</accession>
<dbReference type="InterPro" id="IPR050546">
    <property type="entry name" value="Glycosyl_Hydrlase_16"/>
</dbReference>
<evidence type="ECO:0000259" key="4">
    <source>
        <dbReference type="PROSITE" id="PS51762"/>
    </source>
</evidence>
<keyword evidence="3" id="KW-0732">Signal</keyword>
<feature type="region of interest" description="Disordered" evidence="1">
    <location>
        <begin position="623"/>
        <end position="660"/>
    </location>
</feature>
<dbReference type="Pfam" id="PF26113">
    <property type="entry name" value="GH16_XgeA"/>
    <property type="match status" value="1"/>
</dbReference>
<dbReference type="Proteomes" id="UP001140562">
    <property type="component" value="Unassembled WGS sequence"/>
</dbReference>
<dbReference type="PROSITE" id="PS51762">
    <property type="entry name" value="GH16_2"/>
    <property type="match status" value="1"/>
</dbReference>
<dbReference type="InterPro" id="IPR000757">
    <property type="entry name" value="Beta-glucanase-like"/>
</dbReference>
<dbReference type="CDD" id="cd02181">
    <property type="entry name" value="GH16_fungal_Lam16A_glucanase"/>
    <property type="match status" value="1"/>
</dbReference>
<evidence type="ECO:0000256" key="3">
    <source>
        <dbReference type="SAM" id="SignalP"/>
    </source>
</evidence>
<comment type="caution">
    <text evidence="5">The sequence shown here is derived from an EMBL/GenBank/DDBJ whole genome shotgun (WGS) entry which is preliminary data.</text>
</comment>
<dbReference type="GO" id="GO:0004553">
    <property type="term" value="F:hydrolase activity, hydrolyzing O-glycosyl compounds"/>
    <property type="evidence" value="ECO:0007669"/>
    <property type="project" value="InterPro"/>
</dbReference>
<dbReference type="Gene3D" id="2.60.120.200">
    <property type="match status" value="1"/>
</dbReference>
<feature type="region of interest" description="Disordered" evidence="1">
    <location>
        <begin position="842"/>
        <end position="866"/>
    </location>
</feature>
<reference evidence="5" key="1">
    <citation type="submission" date="2022-10" db="EMBL/GenBank/DDBJ databases">
        <title>Tapping the CABI collections for fungal endophytes: first genome assemblies for Collariella, Neodidymelliopsis, Ascochyta clinopodiicola, Didymella pomorum, Didymosphaeria variabile, Neocosmospora piperis and Neocucurbitaria cava.</title>
        <authorList>
            <person name="Hill R."/>
        </authorList>
    </citation>
    <scope>NUCLEOTIDE SEQUENCE</scope>
    <source>
        <strain evidence="5">IMI 360193</strain>
    </source>
</reference>
<evidence type="ECO:0000256" key="2">
    <source>
        <dbReference type="SAM" id="Phobius"/>
    </source>
</evidence>
<keyword evidence="2" id="KW-1133">Transmembrane helix</keyword>
<evidence type="ECO:0000313" key="6">
    <source>
        <dbReference type="Proteomes" id="UP001140562"/>
    </source>
</evidence>
<feature type="region of interest" description="Disordered" evidence="1">
    <location>
        <begin position="473"/>
        <end position="505"/>
    </location>
</feature>